<dbReference type="PROSITE" id="PS00141">
    <property type="entry name" value="ASP_PROTEASE"/>
    <property type="match status" value="1"/>
</dbReference>
<dbReference type="GO" id="GO:0004190">
    <property type="term" value="F:aspartic-type endopeptidase activity"/>
    <property type="evidence" value="ECO:0007669"/>
    <property type="project" value="InterPro"/>
</dbReference>
<comment type="caution">
    <text evidence="2">The sequence shown here is derived from an EMBL/GenBank/DDBJ whole genome shotgun (WGS) entry which is preliminary data.</text>
</comment>
<dbReference type="GO" id="GO:0006508">
    <property type="term" value="P:proteolysis"/>
    <property type="evidence" value="ECO:0007669"/>
    <property type="project" value="InterPro"/>
</dbReference>
<evidence type="ECO:0000256" key="1">
    <source>
        <dbReference type="SAM" id="Phobius"/>
    </source>
</evidence>
<dbReference type="Gene3D" id="2.120.10.70">
    <property type="entry name" value="Fucose-specific lectin"/>
    <property type="match status" value="1"/>
</dbReference>
<reference evidence="2" key="1">
    <citation type="journal article" date="2021" name="Nat. Commun.">
        <title>Genetic determinants of endophytism in the Arabidopsis root mycobiome.</title>
        <authorList>
            <person name="Mesny F."/>
            <person name="Miyauchi S."/>
            <person name="Thiergart T."/>
            <person name="Pickel B."/>
            <person name="Atanasova L."/>
            <person name="Karlsson M."/>
            <person name="Huettel B."/>
            <person name="Barry K.W."/>
            <person name="Haridas S."/>
            <person name="Chen C."/>
            <person name="Bauer D."/>
            <person name="Andreopoulos W."/>
            <person name="Pangilinan J."/>
            <person name="LaButti K."/>
            <person name="Riley R."/>
            <person name="Lipzen A."/>
            <person name="Clum A."/>
            <person name="Drula E."/>
            <person name="Henrissat B."/>
            <person name="Kohler A."/>
            <person name="Grigoriev I.V."/>
            <person name="Martin F.M."/>
            <person name="Hacquard S."/>
        </authorList>
    </citation>
    <scope>NUCLEOTIDE SEQUENCE</scope>
    <source>
        <strain evidence="2">MPI-CAGE-CH-0243</strain>
    </source>
</reference>
<keyword evidence="3" id="KW-1185">Reference proteome</keyword>
<dbReference type="InterPro" id="IPR001969">
    <property type="entry name" value="Aspartic_peptidase_AS"/>
</dbReference>
<keyword evidence="1" id="KW-0812">Transmembrane</keyword>
<keyword evidence="1" id="KW-0472">Membrane</keyword>
<name>A0A9P9DJ90_9PLEO</name>
<keyword evidence="1" id="KW-1133">Transmembrane helix</keyword>
<feature type="transmembrane region" description="Helical" evidence="1">
    <location>
        <begin position="65"/>
        <end position="88"/>
    </location>
</feature>
<evidence type="ECO:0000313" key="2">
    <source>
        <dbReference type="EMBL" id="KAH7119909.1"/>
    </source>
</evidence>
<dbReference type="SUPFAM" id="SSF89372">
    <property type="entry name" value="Fucose-specific lectin"/>
    <property type="match status" value="1"/>
</dbReference>
<accession>A0A9P9DJ90</accession>
<dbReference type="AlphaFoldDB" id="A0A9P9DJ90"/>
<dbReference type="OrthoDB" id="3800077at2759"/>
<dbReference type="Proteomes" id="UP000700596">
    <property type="component" value="Unassembled WGS sequence"/>
</dbReference>
<sequence>MEPIPSNTGLIVFPAEKEVVQPTGIEIVREEKIAISQVHDTYIYNVEPSPERPKRFGPVFACRRTICIVVASLLTIITLAIILPMILLRNKNTNSISNSAVVPPPNITTASITHSITTISRTATTSSIPTPSTRSISNHSAIAPLSPLAAVSWPDPSSSQGAYNTRVVYQTQAGTLQASTCNSHTQQWEITPLVASEWKKGSPIALTSFPKDIYGRKQGEQIELFYTNNQGTHQPLSPSLQYPPPHSPIPDILQELTWSPSPPGGSPGSINTENYLNPSASPISSYWPFVFFQNNASELVETVYQFTHEWNSKGYKIALLDSGADISIVPGSHLLRTVCIFYRNGVGDVVEYVRGHGVLDFEIVDPPILRAFPSTSHFTTFALPSPDAPSNPSSSTPVPLSTILLYQSPDDSTIYTLYRSAAPISPPSKFTWSSPIKHSAFDGADKGTKITCVTGFSYLDKELRVGGGLGRCYFQVEGKLKEVEIVRKGEGDGGIDWKVIGWVGV</sequence>
<dbReference type="EMBL" id="JAGMWT010000011">
    <property type="protein sequence ID" value="KAH7119909.1"/>
    <property type="molecule type" value="Genomic_DNA"/>
</dbReference>
<organism evidence="2 3">
    <name type="scientific">Dendryphion nanum</name>
    <dbReference type="NCBI Taxonomy" id="256645"/>
    <lineage>
        <taxon>Eukaryota</taxon>
        <taxon>Fungi</taxon>
        <taxon>Dikarya</taxon>
        <taxon>Ascomycota</taxon>
        <taxon>Pezizomycotina</taxon>
        <taxon>Dothideomycetes</taxon>
        <taxon>Pleosporomycetidae</taxon>
        <taxon>Pleosporales</taxon>
        <taxon>Torulaceae</taxon>
        <taxon>Dendryphion</taxon>
    </lineage>
</organism>
<gene>
    <name evidence="2" type="ORF">B0J11DRAFT_570317</name>
</gene>
<proteinExistence type="predicted"/>
<evidence type="ECO:0000313" key="3">
    <source>
        <dbReference type="Proteomes" id="UP000700596"/>
    </source>
</evidence>
<protein>
    <submittedName>
        <fullName evidence="2">Uncharacterized protein</fullName>
    </submittedName>
</protein>